<evidence type="ECO:0000256" key="1">
    <source>
        <dbReference type="SAM" id="Phobius"/>
    </source>
</evidence>
<evidence type="ECO:0000313" key="2">
    <source>
        <dbReference type="EMBL" id="GFJ91260.1"/>
    </source>
</evidence>
<gene>
    <name evidence="2" type="ORF">Prum_049020</name>
</gene>
<keyword evidence="1" id="KW-0472">Membrane</keyword>
<sequence>MAAAEAQRRAVADFGGVRELAPAYQAELAAGAARRLALRMMLVPALFTALADFMWRGGPWTASASMPPGGYLLVARVQDYLGYAYAVLAVAAYAWLAWRVRRGRAVGRGPARAIAVGTLAMVGVGTAGGWLMYVWSVQMWPAALTWPPMIVGGLVIAATYGWLGRSALTCLAAARARP</sequence>
<name>A0A6V8L6T7_9ACTN</name>
<keyword evidence="3" id="KW-1185">Reference proteome</keyword>
<feature type="transmembrane region" description="Helical" evidence="1">
    <location>
        <begin position="80"/>
        <end position="98"/>
    </location>
</feature>
<protein>
    <submittedName>
        <fullName evidence="2">Uncharacterized protein</fullName>
    </submittedName>
</protein>
<evidence type="ECO:0000313" key="3">
    <source>
        <dbReference type="Proteomes" id="UP000482960"/>
    </source>
</evidence>
<reference evidence="2 3" key="2">
    <citation type="submission" date="2020-03" db="EMBL/GenBank/DDBJ databases">
        <authorList>
            <person name="Ichikawa N."/>
            <person name="Kimura A."/>
            <person name="Kitahashi Y."/>
            <person name="Uohara A."/>
        </authorList>
    </citation>
    <scope>NUCLEOTIDE SEQUENCE [LARGE SCALE GENOMIC DNA]</scope>
    <source>
        <strain evidence="2 3">NBRC 108638</strain>
    </source>
</reference>
<dbReference type="AlphaFoldDB" id="A0A6V8L6T7"/>
<dbReference type="EMBL" id="BLPG01000001">
    <property type="protein sequence ID" value="GFJ91260.1"/>
    <property type="molecule type" value="Genomic_DNA"/>
</dbReference>
<comment type="caution">
    <text evidence="2">The sequence shown here is derived from an EMBL/GenBank/DDBJ whole genome shotgun (WGS) entry which is preliminary data.</text>
</comment>
<keyword evidence="1" id="KW-0812">Transmembrane</keyword>
<proteinExistence type="predicted"/>
<feature type="transmembrane region" description="Helical" evidence="1">
    <location>
        <begin position="110"/>
        <end position="133"/>
    </location>
</feature>
<feature type="transmembrane region" description="Helical" evidence="1">
    <location>
        <begin position="36"/>
        <end position="55"/>
    </location>
</feature>
<dbReference type="Proteomes" id="UP000482960">
    <property type="component" value="Unassembled WGS sequence"/>
</dbReference>
<organism evidence="2 3">
    <name type="scientific">Phytohabitans rumicis</name>
    <dbReference type="NCBI Taxonomy" id="1076125"/>
    <lineage>
        <taxon>Bacteria</taxon>
        <taxon>Bacillati</taxon>
        <taxon>Actinomycetota</taxon>
        <taxon>Actinomycetes</taxon>
        <taxon>Micromonosporales</taxon>
        <taxon>Micromonosporaceae</taxon>
    </lineage>
</organism>
<keyword evidence="1" id="KW-1133">Transmembrane helix</keyword>
<reference evidence="2 3" key="1">
    <citation type="submission" date="2020-03" db="EMBL/GenBank/DDBJ databases">
        <title>Whole genome shotgun sequence of Phytohabitans rumicis NBRC 108638.</title>
        <authorList>
            <person name="Komaki H."/>
            <person name="Tamura T."/>
        </authorList>
    </citation>
    <scope>NUCLEOTIDE SEQUENCE [LARGE SCALE GENOMIC DNA]</scope>
    <source>
        <strain evidence="2 3">NBRC 108638</strain>
    </source>
</reference>
<feature type="transmembrane region" description="Helical" evidence="1">
    <location>
        <begin position="145"/>
        <end position="163"/>
    </location>
</feature>
<accession>A0A6V8L6T7</accession>